<dbReference type="AlphaFoldDB" id="A0A9P4P8S6"/>
<name>A0A9P4P8S6_9PLEO</name>
<accession>A0A9P4P8S6</accession>
<dbReference type="InterPro" id="IPR011333">
    <property type="entry name" value="SKP1/BTB/POZ_sf"/>
</dbReference>
<reference evidence="2" key="1">
    <citation type="journal article" date="2020" name="Stud. Mycol.">
        <title>101 Dothideomycetes genomes: a test case for predicting lifestyles and emergence of pathogens.</title>
        <authorList>
            <person name="Haridas S."/>
            <person name="Albert R."/>
            <person name="Binder M."/>
            <person name="Bloem J."/>
            <person name="Labutti K."/>
            <person name="Salamov A."/>
            <person name="Andreopoulos B."/>
            <person name="Baker S."/>
            <person name="Barry K."/>
            <person name="Bills G."/>
            <person name="Bluhm B."/>
            <person name="Cannon C."/>
            <person name="Castanera R."/>
            <person name="Culley D."/>
            <person name="Daum C."/>
            <person name="Ezra D."/>
            <person name="Gonzalez J."/>
            <person name="Henrissat B."/>
            <person name="Kuo A."/>
            <person name="Liang C."/>
            <person name="Lipzen A."/>
            <person name="Lutzoni F."/>
            <person name="Magnuson J."/>
            <person name="Mondo S."/>
            <person name="Nolan M."/>
            <person name="Ohm R."/>
            <person name="Pangilinan J."/>
            <person name="Park H.-J."/>
            <person name="Ramirez L."/>
            <person name="Alfaro M."/>
            <person name="Sun H."/>
            <person name="Tritt A."/>
            <person name="Yoshinaga Y."/>
            <person name="Zwiers L.-H."/>
            <person name="Turgeon B."/>
            <person name="Goodwin S."/>
            <person name="Spatafora J."/>
            <person name="Crous P."/>
            <person name="Grigoriev I."/>
        </authorList>
    </citation>
    <scope>NUCLEOTIDE SEQUENCE</scope>
    <source>
        <strain evidence="2">CBS 690.94</strain>
    </source>
</reference>
<protein>
    <submittedName>
        <fullName evidence="2">Uncharacterized protein</fullName>
    </submittedName>
</protein>
<feature type="region of interest" description="Disordered" evidence="1">
    <location>
        <begin position="353"/>
        <end position="380"/>
    </location>
</feature>
<dbReference type="Gene3D" id="3.30.710.10">
    <property type="entry name" value="Potassium Channel Kv1.1, Chain A"/>
    <property type="match status" value="1"/>
</dbReference>
<feature type="region of interest" description="Disordered" evidence="1">
    <location>
        <begin position="390"/>
        <end position="409"/>
    </location>
</feature>
<keyword evidence="3" id="KW-1185">Reference proteome</keyword>
<organism evidence="2 3">
    <name type="scientific">Karstenula rhodostoma CBS 690.94</name>
    <dbReference type="NCBI Taxonomy" id="1392251"/>
    <lineage>
        <taxon>Eukaryota</taxon>
        <taxon>Fungi</taxon>
        <taxon>Dikarya</taxon>
        <taxon>Ascomycota</taxon>
        <taxon>Pezizomycotina</taxon>
        <taxon>Dothideomycetes</taxon>
        <taxon>Pleosporomycetidae</taxon>
        <taxon>Pleosporales</taxon>
        <taxon>Massarineae</taxon>
        <taxon>Didymosphaeriaceae</taxon>
        <taxon>Karstenula</taxon>
    </lineage>
</organism>
<evidence type="ECO:0000313" key="3">
    <source>
        <dbReference type="Proteomes" id="UP000799764"/>
    </source>
</evidence>
<proteinExistence type="predicted"/>
<feature type="compositionally biased region" description="Low complexity" evidence="1">
    <location>
        <begin position="355"/>
        <end position="369"/>
    </location>
</feature>
<dbReference type="Proteomes" id="UP000799764">
    <property type="component" value="Unassembled WGS sequence"/>
</dbReference>
<gene>
    <name evidence="2" type="ORF">P171DRAFT_396549</name>
</gene>
<dbReference type="OrthoDB" id="3794120at2759"/>
<sequence>MLFKTIITIECGEDLSRQFKIPLGFLCEQSQKQVEVFWEAEDLRKRYAKVKALGKRVNAVFPLLELHGIRHTEKCREKAMALILESLNDFPLPTYEAGVAQKLAEATDAVFRKNDLFLKPPGKKFDRLQFPKNDVKGRLRQLHDEAVYAVFEQLRFYLHRLKDVEAGNASKSAVKAAAQQRVLLPKEEPATVEALVEWLYKNGLSFVDVNHLFGIHALADKLGIASLAAECMDLLSTATSRILCRAKAEGLSLKGLLEEGARGDEQLHDPDANDDPLSSSRVVAEVFKATLNTPNPPAVLQKLVADAIAASEDDALLNRLLPIMNLDMRGKVTMAMLRNVKAKAAAEAHREMRLSHVSSEASRSASIKSETSYGKDQGVKQAWGKVLGPASATETATGYDEEADSPAAD</sequence>
<evidence type="ECO:0000313" key="2">
    <source>
        <dbReference type="EMBL" id="KAF2439317.1"/>
    </source>
</evidence>
<evidence type="ECO:0000256" key="1">
    <source>
        <dbReference type="SAM" id="MobiDB-lite"/>
    </source>
</evidence>
<comment type="caution">
    <text evidence="2">The sequence shown here is derived from an EMBL/GenBank/DDBJ whole genome shotgun (WGS) entry which is preliminary data.</text>
</comment>
<feature type="compositionally biased region" description="Acidic residues" evidence="1">
    <location>
        <begin position="399"/>
        <end position="409"/>
    </location>
</feature>
<dbReference type="EMBL" id="MU001509">
    <property type="protein sequence ID" value="KAF2439317.1"/>
    <property type="molecule type" value="Genomic_DNA"/>
</dbReference>